<dbReference type="SUPFAM" id="SSF53756">
    <property type="entry name" value="UDP-Glycosyltransferase/glycogen phosphorylase"/>
    <property type="match status" value="1"/>
</dbReference>
<dbReference type="Proteomes" id="UP000029227">
    <property type="component" value="Unassembled WGS sequence"/>
</dbReference>
<dbReference type="AlphaFoldDB" id="A0A090QQF4"/>
<sequence>MLSSFKTLVTTSTTDYHWIIAGDGDYRDEFEQKIREYGLEQYITITGTSANMS</sequence>
<organism evidence="1 2">
    <name type="scientific">Photobacterium aphoticum</name>
    <dbReference type="NCBI Taxonomy" id="754436"/>
    <lineage>
        <taxon>Bacteria</taxon>
        <taxon>Pseudomonadati</taxon>
        <taxon>Pseudomonadota</taxon>
        <taxon>Gammaproteobacteria</taxon>
        <taxon>Vibrionales</taxon>
        <taxon>Vibrionaceae</taxon>
        <taxon>Photobacterium</taxon>
    </lineage>
</organism>
<proteinExistence type="predicted"/>
<reference evidence="1 2" key="1">
    <citation type="journal article" date="2014" name="Genome Announc.">
        <title>Draft Genome Sequences of Two Vibrionaceae Species, Vibrio ponticus C121 and Photobacterium aphoticum C119, Isolated as Coral Reef Microbiota.</title>
        <authorList>
            <person name="Al-saari N."/>
            <person name="Meirelles P.M."/>
            <person name="Mino S."/>
            <person name="Suda W."/>
            <person name="Oshima K."/>
            <person name="Hattori M."/>
            <person name="Ohkuma M."/>
            <person name="Thompson F.L."/>
            <person name="Gomez-Gil B."/>
            <person name="Sawabe T."/>
            <person name="Sawabe T."/>
        </authorList>
    </citation>
    <scope>NUCLEOTIDE SEQUENCE [LARGE SCALE GENOMIC DNA]</scope>
    <source>
        <strain evidence="1 2">JCM 19237</strain>
    </source>
</reference>
<comment type="caution">
    <text evidence="1">The sequence shown here is derived from an EMBL/GenBank/DDBJ whole genome shotgun (WGS) entry which is preliminary data.</text>
</comment>
<evidence type="ECO:0000313" key="2">
    <source>
        <dbReference type="Proteomes" id="UP000029227"/>
    </source>
</evidence>
<dbReference type="Gene3D" id="3.40.50.2000">
    <property type="entry name" value="Glycogen Phosphorylase B"/>
    <property type="match status" value="1"/>
</dbReference>
<protein>
    <submittedName>
        <fullName evidence="1">Uncharacterized protein</fullName>
    </submittedName>
</protein>
<gene>
    <name evidence="1" type="ORF">JCM19237_3539</name>
</gene>
<evidence type="ECO:0000313" key="1">
    <source>
        <dbReference type="EMBL" id="GAL05156.1"/>
    </source>
</evidence>
<name>A0A090QQF4_9GAMM</name>
<accession>A0A090QQF4</accession>
<dbReference type="EMBL" id="BBMN01000006">
    <property type="protein sequence ID" value="GAL05156.1"/>
    <property type="molecule type" value="Genomic_DNA"/>
</dbReference>